<comment type="caution">
    <text evidence="3">The sequence shown here is derived from an EMBL/GenBank/DDBJ whole genome shotgun (WGS) entry which is preliminary data.</text>
</comment>
<evidence type="ECO:0000313" key="4">
    <source>
        <dbReference type="Proteomes" id="UP000243975"/>
    </source>
</evidence>
<keyword evidence="4" id="KW-1185">Reference proteome</keyword>
<organism evidence="3 4">
    <name type="scientific">Cynara cardunculus var. scolymus</name>
    <name type="common">Globe artichoke</name>
    <name type="synonym">Cynara scolymus</name>
    <dbReference type="NCBI Taxonomy" id="59895"/>
    <lineage>
        <taxon>Eukaryota</taxon>
        <taxon>Viridiplantae</taxon>
        <taxon>Streptophyta</taxon>
        <taxon>Embryophyta</taxon>
        <taxon>Tracheophyta</taxon>
        <taxon>Spermatophyta</taxon>
        <taxon>Magnoliopsida</taxon>
        <taxon>eudicotyledons</taxon>
        <taxon>Gunneridae</taxon>
        <taxon>Pentapetalae</taxon>
        <taxon>asterids</taxon>
        <taxon>campanulids</taxon>
        <taxon>Asterales</taxon>
        <taxon>Asteraceae</taxon>
        <taxon>Carduoideae</taxon>
        <taxon>Cardueae</taxon>
        <taxon>Carduinae</taxon>
        <taxon>Cynara</taxon>
    </lineage>
</organism>
<dbReference type="STRING" id="59895.A0A103XBU0"/>
<dbReference type="CDD" id="cd06257">
    <property type="entry name" value="DnaJ"/>
    <property type="match status" value="1"/>
</dbReference>
<dbReference type="PRINTS" id="PR00625">
    <property type="entry name" value="JDOMAIN"/>
</dbReference>
<accession>A0A103XBU0</accession>
<dbReference type="PROSITE" id="PS50076">
    <property type="entry name" value="DNAJ_2"/>
    <property type="match status" value="1"/>
</dbReference>
<dbReference type="SUPFAM" id="SSF46565">
    <property type="entry name" value="Chaperone J-domain"/>
    <property type="match status" value="1"/>
</dbReference>
<evidence type="ECO:0000256" key="1">
    <source>
        <dbReference type="SAM" id="MobiDB-lite"/>
    </source>
</evidence>
<proteinExistence type="predicted"/>
<dbReference type="Gene3D" id="1.10.287.110">
    <property type="entry name" value="DnaJ domain"/>
    <property type="match status" value="1"/>
</dbReference>
<dbReference type="Proteomes" id="UP000243975">
    <property type="component" value="Unassembled WGS sequence"/>
</dbReference>
<reference evidence="3 4" key="1">
    <citation type="journal article" date="2016" name="Sci. Rep.">
        <title>The genome sequence of the outbreeding globe artichoke constructed de novo incorporating a phase-aware low-pass sequencing strategy of F1 progeny.</title>
        <authorList>
            <person name="Scaglione D."/>
            <person name="Reyes-Chin-Wo S."/>
            <person name="Acquadro A."/>
            <person name="Froenicke L."/>
            <person name="Portis E."/>
            <person name="Beitel C."/>
            <person name="Tirone M."/>
            <person name="Mauro R."/>
            <person name="Lo Monaco A."/>
            <person name="Mauromicale G."/>
            <person name="Faccioli P."/>
            <person name="Cattivelli L."/>
            <person name="Rieseberg L."/>
            <person name="Michelmore R."/>
            <person name="Lanteri S."/>
        </authorList>
    </citation>
    <scope>NUCLEOTIDE SEQUENCE [LARGE SCALE GENOMIC DNA]</scope>
    <source>
        <strain evidence="3">2C</strain>
    </source>
</reference>
<dbReference type="AlphaFoldDB" id="A0A103XBU0"/>
<evidence type="ECO:0000259" key="2">
    <source>
        <dbReference type="PROSITE" id="PS50076"/>
    </source>
</evidence>
<feature type="compositionally biased region" description="Polar residues" evidence="1">
    <location>
        <begin position="298"/>
        <end position="308"/>
    </location>
</feature>
<protein>
    <submittedName>
        <fullName evidence="3">DnaJ domain-containing protein</fullName>
    </submittedName>
</protein>
<feature type="domain" description="J" evidence="2">
    <location>
        <begin position="68"/>
        <end position="134"/>
    </location>
</feature>
<dbReference type="InterPro" id="IPR018253">
    <property type="entry name" value="DnaJ_domain_CS"/>
</dbReference>
<dbReference type="EMBL" id="LEKV01005788">
    <property type="protein sequence ID" value="KVH87825.1"/>
    <property type="molecule type" value="Genomic_DNA"/>
</dbReference>
<sequence length="308" mass="34861">MQTTSRAEAERLLGIAEKLLEEKDLNAARDFALLAQETEPLLNGSDRIMAIADVLIAADKQITDNHHHWYAILQIAIHRNDDSDLIKQQYRRLALLLHPDKNKFPFAGSAFKLVRDAWEVLSDSSKKSAYDEKLFEFLKVDLDAMRNQKEKEIQNPPEKMPVRRNSGKEGAAEIPPSENIWTSCPYCYNLFEYPRVFDGYCLRCANCERAFQVVAIPPESMPPLVPGKEAYYCSFAYFPMRFAVTNSDTAKTTTKTTTVPIWMPNVNTVSGVESDEDFGGGRPPESQPMPKSQKKSDSLTTGVNMKER</sequence>
<dbReference type="InterPro" id="IPR001623">
    <property type="entry name" value="DnaJ_domain"/>
</dbReference>
<dbReference type="Pfam" id="PF00226">
    <property type="entry name" value="DnaJ"/>
    <property type="match status" value="1"/>
</dbReference>
<evidence type="ECO:0000313" key="3">
    <source>
        <dbReference type="EMBL" id="KVH87825.1"/>
    </source>
</evidence>
<gene>
    <name evidence="3" type="ORF">Ccrd_024862</name>
</gene>
<dbReference type="Gramene" id="KVH87825">
    <property type="protein sequence ID" value="KVH87825"/>
    <property type="gene ID" value="Ccrd_024862"/>
</dbReference>
<dbReference type="PANTHER" id="PTHR45496">
    <property type="entry name" value="CHAPERONE DNAJ-DOMAIN SUPERFAMILY PROTEIN"/>
    <property type="match status" value="1"/>
</dbReference>
<dbReference type="OMA" id="NLFEYPR"/>
<name>A0A103XBU0_CYNCS</name>
<dbReference type="SMART" id="SM00271">
    <property type="entry name" value="DnaJ"/>
    <property type="match status" value="1"/>
</dbReference>
<dbReference type="InterPro" id="IPR053052">
    <property type="entry name" value="Imprinting_Balance_Reg"/>
</dbReference>
<feature type="region of interest" description="Disordered" evidence="1">
    <location>
        <begin position="272"/>
        <end position="308"/>
    </location>
</feature>
<dbReference type="PROSITE" id="PS00636">
    <property type="entry name" value="DNAJ_1"/>
    <property type="match status" value="1"/>
</dbReference>
<dbReference type="InterPro" id="IPR036869">
    <property type="entry name" value="J_dom_sf"/>
</dbReference>
<dbReference type="PANTHER" id="PTHR45496:SF1">
    <property type="entry name" value="CHAPERONE DNAJ-DOMAIN SUPERFAMILY PROTEIN"/>
    <property type="match status" value="1"/>
</dbReference>